<dbReference type="SMART" id="SM00530">
    <property type="entry name" value="HTH_XRE"/>
    <property type="match status" value="1"/>
</dbReference>
<feature type="domain" description="HTH cro/C1-type" evidence="2">
    <location>
        <begin position="42"/>
        <end position="96"/>
    </location>
</feature>
<organism evidence="3 4">
    <name type="scientific">Burkholderia phage Mica</name>
    <dbReference type="NCBI Taxonomy" id="2767579"/>
    <lineage>
        <taxon>Viruses</taxon>
        <taxon>Duplodnaviria</taxon>
        <taxon>Heunggongvirae</taxon>
        <taxon>Uroviricota</taxon>
        <taxon>Caudoviricetes</taxon>
        <taxon>Micavirus</taxon>
        <taxon>Micavirus Mica</taxon>
    </lineage>
</organism>
<evidence type="ECO:0000256" key="1">
    <source>
        <dbReference type="SAM" id="MobiDB-lite"/>
    </source>
</evidence>
<dbReference type="Gene3D" id="1.10.260.40">
    <property type="entry name" value="lambda repressor-like DNA-binding domains"/>
    <property type="match status" value="1"/>
</dbReference>
<gene>
    <name evidence="3" type="ORF">CPT_Mica_054</name>
</gene>
<evidence type="ECO:0000259" key="2">
    <source>
        <dbReference type="PROSITE" id="PS50943"/>
    </source>
</evidence>
<name>A0A873WGW5_9CAUD</name>
<dbReference type="InterPro" id="IPR001387">
    <property type="entry name" value="Cro/C1-type_HTH"/>
</dbReference>
<dbReference type="EMBL" id="MT701586">
    <property type="protein sequence ID" value="QPB08666.1"/>
    <property type="molecule type" value="Genomic_DNA"/>
</dbReference>
<dbReference type="CDD" id="cd00093">
    <property type="entry name" value="HTH_XRE"/>
    <property type="match status" value="1"/>
</dbReference>
<sequence length="99" mass="11388">MKATWLSILTPTPPTKPAKPHKMVKKEYRPRRVTQATLPRRLYQLRTKAGYDFATVERGAGIAQRTVNRIERGEVEPRFDTVVRLARFFGVTVDSFADK</sequence>
<dbReference type="InterPro" id="IPR010982">
    <property type="entry name" value="Lambda_DNA-bd_dom_sf"/>
</dbReference>
<accession>A0A873WGW5</accession>
<protein>
    <submittedName>
        <fullName evidence="3">Helix-turn-helix domain-containing transcriptional regulator</fullName>
    </submittedName>
</protein>
<dbReference type="GO" id="GO:0003677">
    <property type="term" value="F:DNA binding"/>
    <property type="evidence" value="ECO:0007669"/>
    <property type="project" value="InterPro"/>
</dbReference>
<evidence type="ECO:0000313" key="3">
    <source>
        <dbReference type="EMBL" id="QPB08666.1"/>
    </source>
</evidence>
<proteinExistence type="predicted"/>
<dbReference type="SUPFAM" id="SSF47413">
    <property type="entry name" value="lambda repressor-like DNA-binding domains"/>
    <property type="match status" value="1"/>
</dbReference>
<feature type="region of interest" description="Disordered" evidence="1">
    <location>
        <begin position="1"/>
        <end position="25"/>
    </location>
</feature>
<reference evidence="3" key="1">
    <citation type="submission" date="2020-07" db="EMBL/GenBank/DDBJ databases">
        <title>Complete genome sequence of Burkholderia cenocepacia myophage Mica.</title>
        <authorList>
            <person name="Garcia J.A."/>
            <person name="Yao G.W."/>
            <person name="Guadalupe Vizoso-Pinto M."/>
            <person name="Gonzalez C."/>
            <person name="Liu M.L."/>
            <person name="Gill J."/>
        </authorList>
    </citation>
    <scope>NUCLEOTIDE SEQUENCE</scope>
</reference>
<dbReference type="PROSITE" id="PS50943">
    <property type="entry name" value="HTH_CROC1"/>
    <property type="match status" value="1"/>
</dbReference>
<dbReference type="Pfam" id="PF01381">
    <property type="entry name" value="HTH_3"/>
    <property type="match status" value="1"/>
</dbReference>
<keyword evidence="4" id="KW-1185">Reference proteome</keyword>
<dbReference type="Proteomes" id="UP000663491">
    <property type="component" value="Segment"/>
</dbReference>
<evidence type="ECO:0000313" key="4">
    <source>
        <dbReference type="Proteomes" id="UP000663491"/>
    </source>
</evidence>